<organism evidence="2">
    <name type="scientific">marine sediment metagenome</name>
    <dbReference type="NCBI Taxonomy" id="412755"/>
    <lineage>
        <taxon>unclassified sequences</taxon>
        <taxon>metagenomes</taxon>
        <taxon>ecological metagenomes</taxon>
    </lineage>
</organism>
<dbReference type="Gene3D" id="3.20.70.20">
    <property type="match status" value="1"/>
</dbReference>
<evidence type="ECO:0000313" key="2">
    <source>
        <dbReference type="EMBL" id="GAJ23641.1"/>
    </source>
</evidence>
<dbReference type="EMBL" id="BARW01041299">
    <property type="protein sequence ID" value="GAJ23641.1"/>
    <property type="molecule type" value="Genomic_DNA"/>
</dbReference>
<dbReference type="Pfam" id="PF02901">
    <property type="entry name" value="PFL-like"/>
    <property type="match status" value="1"/>
</dbReference>
<dbReference type="InterPro" id="IPR004184">
    <property type="entry name" value="PFL_dom"/>
</dbReference>
<proteinExistence type="predicted"/>
<comment type="caution">
    <text evidence="2">The sequence shown here is derived from an EMBL/GenBank/DDBJ whole genome shotgun (WGS) entry which is preliminary data.</text>
</comment>
<dbReference type="PROSITE" id="PS51554">
    <property type="entry name" value="PFL"/>
    <property type="match status" value="1"/>
</dbReference>
<evidence type="ECO:0000259" key="1">
    <source>
        <dbReference type="PROSITE" id="PS51554"/>
    </source>
</evidence>
<gene>
    <name evidence="2" type="ORF">S12H4_61929</name>
</gene>
<dbReference type="AlphaFoldDB" id="X1VXE9"/>
<sequence>MEALDKNFEGYENIRQMLINKAPKFGNDINYVDLITAEAMNMSYEESQKY</sequence>
<name>X1VXE9_9ZZZZ</name>
<dbReference type="GO" id="GO:0003824">
    <property type="term" value="F:catalytic activity"/>
    <property type="evidence" value="ECO:0007669"/>
    <property type="project" value="InterPro"/>
</dbReference>
<protein>
    <recommendedName>
        <fullName evidence="1">PFL domain-containing protein</fullName>
    </recommendedName>
</protein>
<accession>X1VXE9</accession>
<dbReference type="SUPFAM" id="SSF51998">
    <property type="entry name" value="PFL-like glycyl radical enzymes"/>
    <property type="match status" value="1"/>
</dbReference>
<feature type="domain" description="PFL" evidence="1">
    <location>
        <begin position="1"/>
        <end position="50"/>
    </location>
</feature>
<reference evidence="2" key="1">
    <citation type="journal article" date="2014" name="Front. Microbiol.">
        <title>High frequency of phylogenetically diverse reductive dehalogenase-homologous genes in deep subseafloor sedimentary metagenomes.</title>
        <authorList>
            <person name="Kawai M."/>
            <person name="Futagami T."/>
            <person name="Toyoda A."/>
            <person name="Takaki Y."/>
            <person name="Nishi S."/>
            <person name="Hori S."/>
            <person name="Arai W."/>
            <person name="Tsubouchi T."/>
            <person name="Morono Y."/>
            <person name="Uchiyama I."/>
            <person name="Ito T."/>
            <person name="Fujiyama A."/>
            <person name="Inagaki F."/>
            <person name="Takami H."/>
        </authorList>
    </citation>
    <scope>NUCLEOTIDE SEQUENCE</scope>
    <source>
        <strain evidence="2">Expedition CK06-06</strain>
    </source>
</reference>
<feature type="non-terminal residue" evidence="2">
    <location>
        <position position="50"/>
    </location>
</feature>